<dbReference type="GO" id="GO:0020037">
    <property type="term" value="F:heme binding"/>
    <property type="evidence" value="ECO:0007669"/>
    <property type="project" value="TreeGrafter"/>
</dbReference>
<evidence type="ECO:0000256" key="13">
    <source>
        <dbReference type="SAM" id="Phobius"/>
    </source>
</evidence>
<feature type="transmembrane region" description="Helical" evidence="13">
    <location>
        <begin position="14"/>
        <end position="36"/>
    </location>
</feature>
<keyword evidence="3" id="KW-0813">Transport</keyword>
<keyword evidence="8" id="KW-0249">Electron transport</keyword>
<evidence type="ECO:0000256" key="5">
    <source>
        <dbReference type="ARBA" id="ARBA00022617"/>
    </source>
</evidence>
<dbReference type="InterPro" id="IPR052168">
    <property type="entry name" value="Cytochrome_b561_oxidase"/>
</dbReference>
<keyword evidence="7" id="KW-0479">Metal-binding</keyword>
<keyword evidence="9 13" id="KW-1133">Transmembrane helix</keyword>
<evidence type="ECO:0000256" key="8">
    <source>
        <dbReference type="ARBA" id="ARBA00022982"/>
    </source>
</evidence>
<comment type="subcellular location">
    <subcellularLocation>
        <location evidence="2">Cell membrane</location>
        <topology evidence="2">Multi-pass membrane protein</topology>
    </subcellularLocation>
</comment>
<reference evidence="15 16" key="1">
    <citation type="submission" date="2019-08" db="EMBL/GenBank/DDBJ databases">
        <title>Bioinformatics analysis of the strain L3 and L5.</title>
        <authorList>
            <person name="Li X."/>
        </authorList>
    </citation>
    <scope>NUCLEOTIDE SEQUENCE [LARGE SCALE GENOMIC DNA]</scope>
    <source>
        <strain evidence="15 16">L5</strain>
    </source>
</reference>
<dbReference type="Pfam" id="PF01292">
    <property type="entry name" value="Ni_hydr_CYTB"/>
    <property type="match status" value="1"/>
</dbReference>
<dbReference type="GO" id="GO:0022904">
    <property type="term" value="P:respiratory electron transport chain"/>
    <property type="evidence" value="ECO:0007669"/>
    <property type="project" value="InterPro"/>
</dbReference>
<gene>
    <name evidence="15" type="ORF">F0A17_18175</name>
</gene>
<evidence type="ECO:0000313" key="16">
    <source>
        <dbReference type="Proteomes" id="UP000486760"/>
    </source>
</evidence>
<dbReference type="EMBL" id="VTPY01000007">
    <property type="protein sequence ID" value="KAA0010388.1"/>
    <property type="molecule type" value="Genomic_DNA"/>
</dbReference>
<organism evidence="15 16">
    <name type="scientific">Billgrantia pellis</name>
    <dbReference type="NCBI Taxonomy" id="2606936"/>
    <lineage>
        <taxon>Bacteria</taxon>
        <taxon>Pseudomonadati</taxon>
        <taxon>Pseudomonadota</taxon>
        <taxon>Gammaproteobacteria</taxon>
        <taxon>Oceanospirillales</taxon>
        <taxon>Halomonadaceae</taxon>
        <taxon>Billgrantia</taxon>
    </lineage>
</organism>
<sequence length="177" mass="19714">MNGSTTHYGRVARYLHWGMAALFAWQFVSAGAHALLPDSALDEFFWPTHKLTGTLLMWLVIVRLAWALRERHRRPRSLNLAATLGHLALYALMIAVPAVALLRQYGSGRAFSPFGLPLMAGFEGEIQWMTSLGSLLHGLLGWTLLALVAGHVAMVFMHRRLGKQDVLVRMVGRRSLS</sequence>
<evidence type="ECO:0000256" key="6">
    <source>
        <dbReference type="ARBA" id="ARBA00022692"/>
    </source>
</evidence>
<keyword evidence="4" id="KW-1003">Cell membrane</keyword>
<evidence type="ECO:0000256" key="11">
    <source>
        <dbReference type="ARBA" id="ARBA00023136"/>
    </source>
</evidence>
<evidence type="ECO:0000256" key="3">
    <source>
        <dbReference type="ARBA" id="ARBA00022448"/>
    </source>
</evidence>
<evidence type="ECO:0000259" key="14">
    <source>
        <dbReference type="Pfam" id="PF01292"/>
    </source>
</evidence>
<evidence type="ECO:0000256" key="12">
    <source>
        <dbReference type="ARBA" id="ARBA00037975"/>
    </source>
</evidence>
<protein>
    <submittedName>
        <fullName evidence="15">Cytochrome b</fullName>
    </submittedName>
</protein>
<keyword evidence="10" id="KW-0408">Iron</keyword>
<feature type="transmembrane region" description="Helical" evidence="13">
    <location>
        <begin position="139"/>
        <end position="157"/>
    </location>
</feature>
<dbReference type="Proteomes" id="UP000486760">
    <property type="component" value="Unassembled WGS sequence"/>
</dbReference>
<dbReference type="PANTHER" id="PTHR30529:SF1">
    <property type="entry name" value="CYTOCHROME B561 HOMOLOG 2"/>
    <property type="match status" value="1"/>
</dbReference>
<dbReference type="RefSeq" id="WP_149329770.1">
    <property type="nucleotide sequence ID" value="NZ_VTPY01000007.1"/>
</dbReference>
<keyword evidence="11 13" id="KW-0472">Membrane</keyword>
<keyword evidence="16" id="KW-1185">Reference proteome</keyword>
<dbReference type="InterPro" id="IPR016174">
    <property type="entry name" value="Di-haem_cyt_TM"/>
</dbReference>
<comment type="similarity">
    <text evidence="12">Belongs to the cytochrome b561 family.</text>
</comment>
<feature type="transmembrane region" description="Helical" evidence="13">
    <location>
        <begin position="78"/>
        <end position="102"/>
    </location>
</feature>
<evidence type="ECO:0000256" key="9">
    <source>
        <dbReference type="ARBA" id="ARBA00022989"/>
    </source>
</evidence>
<name>A0A7V7G0C4_9GAMM</name>
<accession>A0A7V7G0C4</accession>
<dbReference type="PANTHER" id="PTHR30529">
    <property type="entry name" value="CYTOCHROME B561"/>
    <property type="match status" value="1"/>
</dbReference>
<dbReference type="AlphaFoldDB" id="A0A7V7G0C4"/>
<dbReference type="GO" id="GO:0005886">
    <property type="term" value="C:plasma membrane"/>
    <property type="evidence" value="ECO:0007669"/>
    <property type="project" value="UniProtKB-SubCell"/>
</dbReference>
<feature type="domain" description="Cytochrome b561 bacterial/Ni-hydrogenase" evidence="14">
    <location>
        <begin position="7"/>
        <end position="172"/>
    </location>
</feature>
<evidence type="ECO:0000256" key="10">
    <source>
        <dbReference type="ARBA" id="ARBA00023004"/>
    </source>
</evidence>
<evidence type="ECO:0000313" key="15">
    <source>
        <dbReference type="EMBL" id="KAA0010388.1"/>
    </source>
</evidence>
<dbReference type="InterPro" id="IPR011577">
    <property type="entry name" value="Cyt_b561_bac/Ni-Hgenase"/>
</dbReference>
<keyword evidence="5" id="KW-0349">Heme</keyword>
<dbReference type="GO" id="GO:0046872">
    <property type="term" value="F:metal ion binding"/>
    <property type="evidence" value="ECO:0007669"/>
    <property type="project" value="UniProtKB-KW"/>
</dbReference>
<feature type="transmembrane region" description="Helical" evidence="13">
    <location>
        <begin position="48"/>
        <end position="66"/>
    </location>
</feature>
<evidence type="ECO:0000256" key="4">
    <source>
        <dbReference type="ARBA" id="ARBA00022475"/>
    </source>
</evidence>
<keyword evidence="6 13" id="KW-0812">Transmembrane</keyword>
<evidence type="ECO:0000256" key="7">
    <source>
        <dbReference type="ARBA" id="ARBA00022723"/>
    </source>
</evidence>
<evidence type="ECO:0000256" key="2">
    <source>
        <dbReference type="ARBA" id="ARBA00004651"/>
    </source>
</evidence>
<dbReference type="SUPFAM" id="SSF81342">
    <property type="entry name" value="Transmembrane di-heme cytochromes"/>
    <property type="match status" value="1"/>
</dbReference>
<proteinExistence type="inferred from homology"/>
<evidence type="ECO:0000256" key="1">
    <source>
        <dbReference type="ARBA" id="ARBA00001970"/>
    </source>
</evidence>
<comment type="caution">
    <text evidence="15">The sequence shown here is derived from an EMBL/GenBank/DDBJ whole genome shotgun (WGS) entry which is preliminary data.</text>
</comment>
<dbReference type="GO" id="GO:0009055">
    <property type="term" value="F:electron transfer activity"/>
    <property type="evidence" value="ECO:0007669"/>
    <property type="project" value="InterPro"/>
</dbReference>
<comment type="cofactor">
    <cofactor evidence="1">
        <name>heme b</name>
        <dbReference type="ChEBI" id="CHEBI:60344"/>
    </cofactor>
</comment>